<evidence type="ECO:0000256" key="9">
    <source>
        <dbReference type="PIRSR" id="PIRSR006431-1"/>
    </source>
</evidence>
<evidence type="ECO:0000256" key="5">
    <source>
        <dbReference type="ARBA" id="ARBA00022490"/>
    </source>
</evidence>
<feature type="active site" description="Proton donor" evidence="9">
    <location>
        <position position="314"/>
    </location>
</feature>
<dbReference type="InterPro" id="IPR000073">
    <property type="entry name" value="AB_hydrolase_1"/>
</dbReference>
<dbReference type="GO" id="GO:0005737">
    <property type="term" value="C:cytoplasm"/>
    <property type="evidence" value="ECO:0007669"/>
    <property type="project" value="UniProtKB-SubCell"/>
</dbReference>
<dbReference type="InterPro" id="IPR005944">
    <property type="entry name" value="Pro_iminopeptidase"/>
</dbReference>
<proteinExistence type="inferred from homology"/>
<comment type="similarity">
    <text evidence="3 8 10">Belongs to the peptidase S33 family.</text>
</comment>
<keyword evidence="7 8" id="KW-0378">Hydrolase</keyword>
<keyword evidence="13" id="KW-1185">Reference proteome</keyword>
<name>A0A316VGF9_9BASI</name>
<dbReference type="EMBL" id="KZ819602">
    <property type="protein sequence ID" value="PWN36672.1"/>
    <property type="molecule type" value="Genomic_DNA"/>
</dbReference>
<comment type="catalytic activity">
    <reaction evidence="1 8 10">
        <text>Release of N-terminal proline from a peptide.</text>
        <dbReference type="EC" id="3.4.11.5"/>
    </reaction>
</comment>
<feature type="domain" description="AB hydrolase-1" evidence="11">
    <location>
        <begin position="57"/>
        <end position="316"/>
    </location>
</feature>
<dbReference type="NCBIfam" id="TIGR01249">
    <property type="entry name" value="pro_imino_pep_1"/>
    <property type="match status" value="1"/>
</dbReference>
<dbReference type="Proteomes" id="UP000245771">
    <property type="component" value="Unassembled WGS sequence"/>
</dbReference>
<evidence type="ECO:0000256" key="1">
    <source>
        <dbReference type="ARBA" id="ARBA00001585"/>
    </source>
</evidence>
<evidence type="ECO:0000256" key="2">
    <source>
        <dbReference type="ARBA" id="ARBA00004496"/>
    </source>
</evidence>
<dbReference type="STRING" id="1280837.A0A316VGF9"/>
<dbReference type="Pfam" id="PF00561">
    <property type="entry name" value="Abhydrolase_1"/>
    <property type="match status" value="1"/>
</dbReference>
<dbReference type="RefSeq" id="XP_025356974.1">
    <property type="nucleotide sequence ID" value="XM_025500019.1"/>
</dbReference>
<evidence type="ECO:0000313" key="12">
    <source>
        <dbReference type="EMBL" id="PWN36672.1"/>
    </source>
</evidence>
<dbReference type="PANTHER" id="PTHR43722">
    <property type="entry name" value="PROLINE IMINOPEPTIDASE"/>
    <property type="match status" value="1"/>
</dbReference>
<reference evidence="12 13" key="1">
    <citation type="journal article" date="2018" name="Mol. Biol. Evol.">
        <title>Broad Genomic Sampling Reveals a Smut Pathogenic Ancestry of the Fungal Clade Ustilaginomycotina.</title>
        <authorList>
            <person name="Kijpornyongpan T."/>
            <person name="Mondo S.J."/>
            <person name="Barry K."/>
            <person name="Sandor L."/>
            <person name="Lee J."/>
            <person name="Lipzen A."/>
            <person name="Pangilinan J."/>
            <person name="LaButti K."/>
            <person name="Hainaut M."/>
            <person name="Henrissat B."/>
            <person name="Grigoriev I.V."/>
            <person name="Spatafora J.W."/>
            <person name="Aime M.C."/>
        </authorList>
    </citation>
    <scope>NUCLEOTIDE SEQUENCE [LARGE SCALE GENOMIC DNA]</scope>
    <source>
        <strain evidence="12 13">MCA 3882</strain>
    </source>
</reference>
<evidence type="ECO:0000256" key="6">
    <source>
        <dbReference type="ARBA" id="ARBA00022670"/>
    </source>
</evidence>
<evidence type="ECO:0000256" key="7">
    <source>
        <dbReference type="ARBA" id="ARBA00022801"/>
    </source>
</evidence>
<dbReference type="PRINTS" id="PR00793">
    <property type="entry name" value="PROAMNOPTASE"/>
</dbReference>
<dbReference type="PANTHER" id="PTHR43722:SF1">
    <property type="entry name" value="PROLINE IMINOPEPTIDASE"/>
    <property type="match status" value="1"/>
</dbReference>
<dbReference type="Gene3D" id="3.40.50.1820">
    <property type="entry name" value="alpha/beta hydrolase"/>
    <property type="match status" value="1"/>
</dbReference>
<keyword evidence="4 8" id="KW-0031">Aminopeptidase</keyword>
<sequence length="337" mass="38420">MASTNNNANGDATYVPKSGLRAPYPAIEPYKTGTLKVDDLHEIYWEASGNPEGVPAVFLHGGPGGATSVSDRQWFDPKHYAIYLFDQRGCGKSVPHADLTNNTTWDIVKDIEKLREHFGHEKWHVFGGSWGSCLSLAYAQAHPDRVLSLTLRGIFTLRRSELEFFYQNGSSHIFPEQFEPYYEHIPEEEKSDLIAAYYKRLTSDDKEARLQAAKRWTRWEMSTLRLYSNEEVIKRADVDDYAVAFARIECHYFVNAGWMEDGQLLKKENVDKIRHIPATIIQGRYDVVCPAKTAYDLHKEWPQADYYLVPDAAHASGELGIAHQLITATDKYRSIKA</sequence>
<evidence type="ECO:0000256" key="4">
    <source>
        <dbReference type="ARBA" id="ARBA00022438"/>
    </source>
</evidence>
<evidence type="ECO:0000313" key="13">
    <source>
        <dbReference type="Proteomes" id="UP000245771"/>
    </source>
</evidence>
<evidence type="ECO:0000256" key="8">
    <source>
        <dbReference type="PIRNR" id="PIRNR006431"/>
    </source>
</evidence>
<comment type="subcellular location">
    <subcellularLocation>
        <location evidence="2 8">Cytoplasm</location>
    </subcellularLocation>
</comment>
<accession>A0A316VGF9</accession>
<feature type="active site" evidence="9">
    <location>
        <position position="286"/>
    </location>
</feature>
<dbReference type="InterPro" id="IPR002410">
    <property type="entry name" value="Peptidase_S33"/>
</dbReference>
<dbReference type="AlphaFoldDB" id="A0A316VGF9"/>
<dbReference type="GeneID" id="37021800"/>
<dbReference type="InterPro" id="IPR029058">
    <property type="entry name" value="AB_hydrolase_fold"/>
</dbReference>
<dbReference type="OrthoDB" id="10249433at2759"/>
<keyword evidence="5 8" id="KW-0963">Cytoplasm</keyword>
<dbReference type="PIRSF" id="PIRSF006431">
    <property type="entry name" value="Pept_S33"/>
    <property type="match status" value="1"/>
</dbReference>
<dbReference type="GO" id="GO:0006508">
    <property type="term" value="P:proteolysis"/>
    <property type="evidence" value="ECO:0007669"/>
    <property type="project" value="UniProtKB-KW"/>
</dbReference>
<protein>
    <recommendedName>
        <fullName evidence="8 10">Proline iminopeptidase</fullName>
        <shortName evidence="8">PIP</shortName>
        <ecNumber evidence="8 10">3.4.11.5</ecNumber>
    </recommendedName>
    <alternativeName>
        <fullName evidence="8">Prolyl aminopeptidase</fullName>
    </alternativeName>
</protein>
<evidence type="ECO:0000259" key="11">
    <source>
        <dbReference type="Pfam" id="PF00561"/>
    </source>
</evidence>
<evidence type="ECO:0000256" key="3">
    <source>
        <dbReference type="ARBA" id="ARBA00010088"/>
    </source>
</evidence>
<dbReference type="GO" id="GO:0004177">
    <property type="term" value="F:aminopeptidase activity"/>
    <property type="evidence" value="ECO:0007669"/>
    <property type="project" value="UniProtKB-UniRule"/>
</dbReference>
<dbReference type="InParanoid" id="A0A316VGF9"/>
<organism evidence="12 13">
    <name type="scientific">Meira miltonrushii</name>
    <dbReference type="NCBI Taxonomy" id="1280837"/>
    <lineage>
        <taxon>Eukaryota</taxon>
        <taxon>Fungi</taxon>
        <taxon>Dikarya</taxon>
        <taxon>Basidiomycota</taxon>
        <taxon>Ustilaginomycotina</taxon>
        <taxon>Exobasidiomycetes</taxon>
        <taxon>Exobasidiales</taxon>
        <taxon>Brachybasidiaceae</taxon>
        <taxon>Meira</taxon>
    </lineage>
</organism>
<dbReference type="EC" id="3.4.11.5" evidence="8 10"/>
<keyword evidence="6 8" id="KW-0645">Protease</keyword>
<evidence type="ECO:0000256" key="10">
    <source>
        <dbReference type="RuleBase" id="RU003421"/>
    </source>
</evidence>
<gene>
    <name evidence="12" type="ORF">FA14DRAFT_166310</name>
</gene>
<feature type="active site" description="Nucleophile" evidence="9">
    <location>
        <position position="129"/>
    </location>
</feature>
<dbReference type="SUPFAM" id="SSF53474">
    <property type="entry name" value="alpha/beta-Hydrolases"/>
    <property type="match status" value="1"/>
</dbReference>